<dbReference type="InterPro" id="IPR016162">
    <property type="entry name" value="Ald_DH_N"/>
</dbReference>
<dbReference type="InterPro" id="IPR016163">
    <property type="entry name" value="Ald_DH_C"/>
</dbReference>
<organism evidence="7">
    <name type="scientific">Brucella pituitosa</name>
    <dbReference type="NCBI Taxonomy" id="571256"/>
    <lineage>
        <taxon>Bacteria</taxon>
        <taxon>Pseudomonadati</taxon>
        <taxon>Pseudomonadota</taxon>
        <taxon>Alphaproteobacteria</taxon>
        <taxon>Hyphomicrobiales</taxon>
        <taxon>Brucellaceae</taxon>
        <taxon>Brucella/Ochrobactrum group</taxon>
        <taxon>Brucella</taxon>
    </lineage>
</organism>
<dbReference type="Pfam" id="PF00171">
    <property type="entry name" value="Aldedh"/>
    <property type="match status" value="1"/>
</dbReference>
<dbReference type="AlphaFoldDB" id="A0A643EUX8"/>
<dbReference type="GO" id="GO:0016620">
    <property type="term" value="F:oxidoreductase activity, acting on the aldehyde or oxo group of donors, NAD or NADP as acceptor"/>
    <property type="evidence" value="ECO:0007669"/>
    <property type="project" value="InterPro"/>
</dbReference>
<evidence type="ECO:0000256" key="3">
    <source>
        <dbReference type="ARBA" id="ARBA00023002"/>
    </source>
</evidence>
<sequence length="468" mass="50531">MDTSYKLLIDGKLIDGDSFLEVIDPADGKVFAHVPRASVEQLEAAVAAAKRAFRGWSTTPLEKRRAKIVELADLIDVEREKLVRTLTKEQGKPLAEAEWEVGNTAQFMRELATIDLPVEVIQNDEQMHIELHHKPLGVVAGITPWNFPFLLNLNKLTFSTLMGNTFVLKPAPTTPITALLIGELAQKVFPAGVVNVIVDENDLGSLLTSHPDVAKVSFTGSTETGKKVYKTVSETIKRLTLELGGNDAGIVLDDVDIQPTASKIFDAAFTNAGQVCIALKRVYAHSSIYDELCDELAKLAKDATIGSGFEQGIKIGPVQNKAQFEKAQNFLKIAETDGTIVAGGKCGVGDGYFIEPTIVRDIKDGSILVDEEQFAPILPVIRYENLADAIESANSTTYGLGGSVWSSDLVKAREVAQQLQAGTVWINQHLHIAPHVPFGGAKESGLGADYGALGLAEYSQRVVISVAK</sequence>
<dbReference type="InterPro" id="IPR044086">
    <property type="entry name" value="LUC3-like"/>
</dbReference>
<keyword evidence="2" id="KW-0521">NADP</keyword>
<keyword evidence="3 5" id="KW-0560">Oxidoreductase</keyword>
<dbReference type="FunFam" id="3.40.605.10:FF:000007">
    <property type="entry name" value="NAD/NADP-dependent betaine aldehyde dehydrogenase"/>
    <property type="match status" value="1"/>
</dbReference>
<evidence type="ECO:0000256" key="5">
    <source>
        <dbReference type="RuleBase" id="RU003345"/>
    </source>
</evidence>
<dbReference type="SUPFAM" id="SSF53720">
    <property type="entry name" value="ALDH-like"/>
    <property type="match status" value="1"/>
</dbReference>
<evidence type="ECO:0000256" key="2">
    <source>
        <dbReference type="ARBA" id="ARBA00022857"/>
    </source>
</evidence>
<dbReference type="EMBL" id="VZPE01000016">
    <property type="protein sequence ID" value="KAB0565576.1"/>
    <property type="molecule type" value="Genomic_DNA"/>
</dbReference>
<evidence type="ECO:0000259" key="6">
    <source>
        <dbReference type="Pfam" id="PF00171"/>
    </source>
</evidence>
<proteinExistence type="inferred from homology"/>
<dbReference type="CDD" id="cd07106">
    <property type="entry name" value="ALDH_AldA-AAD23400"/>
    <property type="match status" value="1"/>
</dbReference>
<dbReference type="InterPro" id="IPR016160">
    <property type="entry name" value="Ald_DH_CS_CYS"/>
</dbReference>
<feature type="active site" evidence="4">
    <location>
        <position position="242"/>
    </location>
</feature>
<dbReference type="Gene3D" id="3.40.605.10">
    <property type="entry name" value="Aldehyde Dehydrogenase, Chain A, domain 1"/>
    <property type="match status" value="1"/>
</dbReference>
<name>A0A643EUX8_9HYPH</name>
<dbReference type="Gene3D" id="3.40.309.10">
    <property type="entry name" value="Aldehyde Dehydrogenase, Chain A, domain 2"/>
    <property type="match status" value="1"/>
</dbReference>
<accession>A0A643EUX8</accession>
<comment type="caution">
    <text evidence="7">The sequence shown here is derived from an EMBL/GenBank/DDBJ whole genome shotgun (WGS) entry which is preliminary data.</text>
</comment>
<protein>
    <submittedName>
        <fullName evidence="7">Aldehyde dehydrogenase family protein</fullName>
    </submittedName>
</protein>
<dbReference type="InterPro" id="IPR016161">
    <property type="entry name" value="Ald_DH/histidinol_DH"/>
</dbReference>
<dbReference type="PROSITE" id="PS00070">
    <property type="entry name" value="ALDEHYDE_DEHYDR_CYS"/>
    <property type="match status" value="1"/>
</dbReference>
<reference evidence="7" key="1">
    <citation type="submission" date="2019-09" db="EMBL/GenBank/DDBJ databases">
        <title>Draft genome sequences of 48 bacterial type strains from the CCUG.</title>
        <authorList>
            <person name="Tunovic T."/>
            <person name="Pineiro-Iglesias B."/>
            <person name="Unosson C."/>
            <person name="Inganas E."/>
            <person name="Ohlen M."/>
            <person name="Cardew S."/>
            <person name="Jensie-Markopoulos S."/>
            <person name="Salva-Serra F."/>
            <person name="Jaen-Luchoro D."/>
            <person name="Karlsson R."/>
            <person name="Svensson-Stadler L."/>
            <person name="Chun J."/>
            <person name="Moore E."/>
        </authorList>
    </citation>
    <scope>NUCLEOTIDE SEQUENCE</scope>
    <source>
        <strain evidence="7">CCUG 50899</strain>
    </source>
</reference>
<evidence type="ECO:0000313" key="7">
    <source>
        <dbReference type="EMBL" id="KAB0565576.1"/>
    </source>
</evidence>
<dbReference type="InterPro" id="IPR029510">
    <property type="entry name" value="Ald_DH_CS_GLU"/>
</dbReference>
<dbReference type="InterPro" id="IPR015590">
    <property type="entry name" value="Aldehyde_DH_dom"/>
</dbReference>
<feature type="domain" description="Aldehyde dehydrogenase" evidence="6">
    <location>
        <begin position="19"/>
        <end position="461"/>
    </location>
</feature>
<gene>
    <name evidence="7" type="ORF">F7Q93_23020</name>
</gene>
<dbReference type="RefSeq" id="WP_128094738.1">
    <property type="nucleotide sequence ID" value="NZ_JBHEEN010000010.1"/>
</dbReference>
<evidence type="ECO:0000256" key="4">
    <source>
        <dbReference type="PROSITE-ProRule" id="PRU10007"/>
    </source>
</evidence>
<evidence type="ECO:0000256" key="1">
    <source>
        <dbReference type="ARBA" id="ARBA00009986"/>
    </source>
</evidence>
<comment type="similarity">
    <text evidence="1 5">Belongs to the aldehyde dehydrogenase family.</text>
</comment>
<dbReference type="PANTHER" id="PTHR11699">
    <property type="entry name" value="ALDEHYDE DEHYDROGENASE-RELATED"/>
    <property type="match status" value="1"/>
</dbReference>
<dbReference type="PROSITE" id="PS00687">
    <property type="entry name" value="ALDEHYDE_DEHYDR_GLU"/>
    <property type="match status" value="1"/>
</dbReference>